<gene>
    <name evidence="2" type="ORF">GCM10009858_25100</name>
</gene>
<evidence type="ECO:0000256" key="1">
    <source>
        <dbReference type="SAM" id="SignalP"/>
    </source>
</evidence>
<feature type="chain" id="PRO_5047515650" description="Lipoprotein" evidence="1">
    <location>
        <begin position="20"/>
        <end position="169"/>
    </location>
</feature>
<name>A0ABP5YU17_9MICO</name>
<feature type="signal peptide" evidence="1">
    <location>
        <begin position="1"/>
        <end position="19"/>
    </location>
</feature>
<sequence length="169" mass="16581">MPAVVAASVVASLAAGCTAGVTAPVAPTTVGSAAGSTPDVSLTPIDPGPPPVVTVPAPVAGEVARVVVTRQGAGRAARNVPGVPVAAGHTYTVEVACAAGRPSTGTSYAVYDAAPGTWGHGEPLYSRPFPCDGSVQRTAHLGLPAGKVQIDVRGLPGDAVTAYALIRPE</sequence>
<reference evidence="3" key="1">
    <citation type="journal article" date="2019" name="Int. J. Syst. Evol. Microbiol.">
        <title>The Global Catalogue of Microorganisms (GCM) 10K type strain sequencing project: providing services to taxonomists for standard genome sequencing and annotation.</title>
        <authorList>
            <consortium name="The Broad Institute Genomics Platform"/>
            <consortium name="The Broad Institute Genome Sequencing Center for Infectious Disease"/>
            <person name="Wu L."/>
            <person name="Ma J."/>
        </authorList>
    </citation>
    <scope>NUCLEOTIDE SEQUENCE [LARGE SCALE GENOMIC DNA]</scope>
    <source>
        <strain evidence="3">JCM 16259</strain>
    </source>
</reference>
<protein>
    <recommendedName>
        <fullName evidence="4">Lipoprotein</fullName>
    </recommendedName>
</protein>
<organism evidence="2 3">
    <name type="scientific">Terrabacter carboxydivorans</name>
    <dbReference type="NCBI Taxonomy" id="619730"/>
    <lineage>
        <taxon>Bacteria</taxon>
        <taxon>Bacillati</taxon>
        <taxon>Actinomycetota</taxon>
        <taxon>Actinomycetes</taxon>
        <taxon>Micrococcales</taxon>
        <taxon>Intrasporangiaceae</taxon>
        <taxon>Terrabacter</taxon>
    </lineage>
</organism>
<evidence type="ECO:0000313" key="2">
    <source>
        <dbReference type="EMBL" id="GAA2486164.1"/>
    </source>
</evidence>
<evidence type="ECO:0008006" key="4">
    <source>
        <dbReference type="Google" id="ProtNLM"/>
    </source>
</evidence>
<proteinExistence type="predicted"/>
<dbReference type="Proteomes" id="UP001500730">
    <property type="component" value="Unassembled WGS sequence"/>
</dbReference>
<accession>A0ABP5YU17</accession>
<keyword evidence="1" id="KW-0732">Signal</keyword>
<dbReference type="EMBL" id="BAAARE010000010">
    <property type="protein sequence ID" value="GAA2486164.1"/>
    <property type="molecule type" value="Genomic_DNA"/>
</dbReference>
<evidence type="ECO:0000313" key="3">
    <source>
        <dbReference type="Proteomes" id="UP001500730"/>
    </source>
</evidence>
<keyword evidence="3" id="KW-1185">Reference proteome</keyword>
<comment type="caution">
    <text evidence="2">The sequence shown here is derived from an EMBL/GenBank/DDBJ whole genome shotgun (WGS) entry which is preliminary data.</text>
</comment>